<dbReference type="PANTHER" id="PTHR15032">
    <property type="entry name" value="N-ACYL-PHOSPHATIDYLETHANOLAMINE-HYDROLYZING PHOSPHOLIPASE D"/>
    <property type="match status" value="1"/>
</dbReference>
<keyword evidence="4" id="KW-1185">Reference proteome</keyword>
<feature type="compositionally biased region" description="Low complexity" evidence="1">
    <location>
        <begin position="711"/>
        <end position="721"/>
    </location>
</feature>
<dbReference type="PANTHER" id="PTHR15032:SF27">
    <property type="entry name" value="N-ACYL-PHOSPHATIDYLETHANOLAMINE-HYDROLYZING PHOSPHOLIPASE D"/>
    <property type="match status" value="1"/>
</dbReference>
<sequence length="833" mass="91103">MVLLRRHLRHISGEPEDYSKEKAVNPRVQQLKQATGHNDRRSSSSTKRSASLASRPVKGDDIAEIVSAFNVTLVVRSKTPMADAHDPNFDSKDLPSHHVPTLVSVANRAVRSQGNAKHRKRRMAKAKALRAAEAIKSTNAVPSAYRKSVSGKGFVQSAAAQESTPTHLPLLTYQNPWDSFRPPTLASVWRGLKWGLPADHDEGHGPNRRSQGTKAKGAEEAYMKLEAEAGKDWADVEVIPPNWGWSQDERRKMLDGPSDQEDRMLESTRPSEEDEPHQTGERKEWQDPAAEDRADHARVTWLGHATALLQLPPLADPVTIGDDKVEQAAGQQTGGVASSPVEEKKAKEILGQIPGNALDQEGDPSHVVTPKAHKGKTTPTSSGDSSSNDHTQQKDDERSASQDVSKRIDNVRNRSINILFDPVFSKRCSPSQTVGPIRFTEVPCQVEDLPPVDVILLSHDHYDHSDVDSLRRVYRQRGQAVHVFAALGNKDWLCSSVGFKSSQVSELDWWDEAYLTASGPHHDPPSSKPSQPPSASAAARGAVRIICTPAQHGSGRAPGGKDSTLWCSWVVEHIAPATAVEEQVKKAADSEGTDSGPEANFVNAAGICQRRWRVFQAGDTGLRRHGEKVTNRRSPVCPAFEEIAKRYGTPDLFLLPISIGSSLSYLRSKDPFPRRYSPFPRISESLTSSIHMDAEDAVEMFEIMTGFPAPSNGGSSSSQQGPIERDQEKSQPVSSGAGASEQPSQQDSDGGNPLALAIHFGTFVRNETQTRSDVRSLREACVRHNVAFARTREGRIPGVQKGKESKLTGEASGEETRGKFLVSHQGETVWIKI</sequence>
<dbReference type="EMBL" id="KZ819322">
    <property type="protein sequence ID" value="PWN22850.1"/>
    <property type="molecule type" value="Genomic_DNA"/>
</dbReference>
<dbReference type="SUPFAM" id="SSF56281">
    <property type="entry name" value="Metallo-hydrolase/oxidoreductase"/>
    <property type="match status" value="1"/>
</dbReference>
<feature type="domain" description="Metallo-beta-lactamase" evidence="2">
    <location>
        <begin position="417"/>
        <end position="572"/>
    </location>
</feature>
<keyword evidence="3" id="KW-0378">Hydrolase</keyword>
<dbReference type="GO" id="GO:0070291">
    <property type="term" value="P:N-acylethanolamine metabolic process"/>
    <property type="evidence" value="ECO:0007669"/>
    <property type="project" value="TreeGrafter"/>
</dbReference>
<evidence type="ECO:0000313" key="4">
    <source>
        <dbReference type="Proteomes" id="UP000245942"/>
    </source>
</evidence>
<accession>A0A316UCA0</accession>
<dbReference type="Gene3D" id="3.60.15.10">
    <property type="entry name" value="Ribonuclease Z/Hydroxyacylglutathione hydrolase-like"/>
    <property type="match status" value="1"/>
</dbReference>
<feature type="compositionally biased region" description="Basic and acidic residues" evidence="1">
    <location>
        <begin position="391"/>
        <end position="407"/>
    </location>
</feature>
<reference evidence="3 4" key="1">
    <citation type="journal article" date="2018" name="Mol. Biol. Evol.">
        <title>Broad Genomic Sampling Reveals a Smut Pathogenic Ancestry of the Fungal Clade Ustilaginomycotina.</title>
        <authorList>
            <person name="Kijpornyongpan T."/>
            <person name="Mondo S.J."/>
            <person name="Barry K."/>
            <person name="Sandor L."/>
            <person name="Lee J."/>
            <person name="Lipzen A."/>
            <person name="Pangilinan J."/>
            <person name="LaButti K."/>
            <person name="Hainaut M."/>
            <person name="Henrissat B."/>
            <person name="Grigoriev I.V."/>
            <person name="Spatafora J.W."/>
            <person name="Aime M.C."/>
        </authorList>
    </citation>
    <scope>NUCLEOTIDE SEQUENCE [LARGE SCALE GENOMIC DNA]</scope>
    <source>
        <strain evidence="3 4">MCA 4718</strain>
    </source>
</reference>
<dbReference type="GO" id="GO:0070290">
    <property type="term" value="F:N-acylphosphatidylethanolamine-specific phospholipase D activity"/>
    <property type="evidence" value="ECO:0007669"/>
    <property type="project" value="TreeGrafter"/>
</dbReference>
<protein>
    <submittedName>
        <fullName evidence="3">Metallo-hydrolase/oxidoreductase</fullName>
    </submittedName>
</protein>
<organism evidence="3 4">
    <name type="scientific">Pseudomicrostroma glucosiphilum</name>
    <dbReference type="NCBI Taxonomy" id="1684307"/>
    <lineage>
        <taxon>Eukaryota</taxon>
        <taxon>Fungi</taxon>
        <taxon>Dikarya</taxon>
        <taxon>Basidiomycota</taxon>
        <taxon>Ustilaginomycotina</taxon>
        <taxon>Exobasidiomycetes</taxon>
        <taxon>Microstromatales</taxon>
        <taxon>Microstromatales incertae sedis</taxon>
        <taxon>Pseudomicrostroma</taxon>
    </lineage>
</organism>
<evidence type="ECO:0000256" key="1">
    <source>
        <dbReference type="SAM" id="MobiDB-lite"/>
    </source>
</evidence>
<dbReference type="GO" id="GO:0070292">
    <property type="term" value="P:N-acylphosphatidylethanolamine metabolic process"/>
    <property type="evidence" value="ECO:0007669"/>
    <property type="project" value="TreeGrafter"/>
</dbReference>
<feature type="region of interest" description="Disordered" evidence="1">
    <location>
        <begin position="354"/>
        <end position="407"/>
    </location>
</feature>
<evidence type="ECO:0000259" key="2">
    <source>
        <dbReference type="Pfam" id="PF12706"/>
    </source>
</evidence>
<dbReference type="InterPro" id="IPR001279">
    <property type="entry name" value="Metallo-B-lactamas"/>
</dbReference>
<feature type="region of interest" description="Disordered" evidence="1">
    <location>
        <begin position="705"/>
        <end position="754"/>
    </location>
</feature>
<feature type="region of interest" description="Disordered" evidence="1">
    <location>
        <begin position="31"/>
        <end position="57"/>
    </location>
</feature>
<dbReference type="AlphaFoldDB" id="A0A316UCA0"/>
<feature type="region of interest" description="Disordered" evidence="1">
    <location>
        <begin position="247"/>
        <end position="294"/>
    </location>
</feature>
<feature type="region of interest" description="Disordered" evidence="1">
    <location>
        <begin position="197"/>
        <end position="218"/>
    </location>
</feature>
<feature type="compositionally biased region" description="Polar residues" evidence="1">
    <location>
        <begin position="377"/>
        <end position="390"/>
    </location>
</feature>
<proteinExistence type="predicted"/>
<dbReference type="Pfam" id="PF12706">
    <property type="entry name" value="Lactamase_B_2"/>
    <property type="match status" value="1"/>
</dbReference>
<dbReference type="InterPro" id="IPR036866">
    <property type="entry name" value="RibonucZ/Hydroxyglut_hydro"/>
</dbReference>
<dbReference type="GeneID" id="37016403"/>
<name>A0A316UCA0_9BASI</name>
<dbReference type="Proteomes" id="UP000245942">
    <property type="component" value="Unassembled WGS sequence"/>
</dbReference>
<feature type="region of interest" description="Disordered" evidence="1">
    <location>
        <begin position="518"/>
        <end position="540"/>
    </location>
</feature>
<dbReference type="OrthoDB" id="332863at2759"/>
<feature type="compositionally biased region" description="Low complexity" evidence="1">
    <location>
        <begin position="43"/>
        <end position="55"/>
    </location>
</feature>
<evidence type="ECO:0000313" key="3">
    <source>
        <dbReference type="EMBL" id="PWN22850.1"/>
    </source>
</evidence>
<dbReference type="GO" id="GO:0005737">
    <property type="term" value="C:cytoplasm"/>
    <property type="evidence" value="ECO:0007669"/>
    <property type="project" value="TreeGrafter"/>
</dbReference>
<gene>
    <name evidence="3" type="ORF">BCV69DRAFT_305442</name>
</gene>
<dbReference type="RefSeq" id="XP_025350010.1">
    <property type="nucleotide sequence ID" value="XM_025494669.1"/>
</dbReference>